<dbReference type="RefSeq" id="WP_191838824.1">
    <property type="nucleotide sequence ID" value="NZ_BAAALB010000008.1"/>
</dbReference>
<dbReference type="AlphaFoldDB" id="A0A8J3JU79"/>
<dbReference type="Proteomes" id="UP000619293">
    <property type="component" value="Unassembled WGS sequence"/>
</dbReference>
<accession>A0A8J3JU79</accession>
<protein>
    <submittedName>
        <fullName evidence="1">Uncharacterized protein</fullName>
    </submittedName>
</protein>
<sequence>MSKVVSLIKLGHGTKFAKKVKRLSLQIFGKEVARYEIRAAPRALAAAGMRDLERLVKVITGAVVSEALKLYDRFLSRYPTILTGVERATFADIVAQAMGRGEMSPQSLRGLIVERLARSMPELEDMVKALDKVRLRASEKLAKKWGKVQLVGGVADGQGKQLGDLLVVSVHPDGRVWVLAVFESKSISNLDDLTRLKDLPVGQHLWDYVRAKAHGMIIDGRHFKAEKVVLEPVPFRARTGTSAVVGSKSAADRLAEMSGYYTQFIGFAPKEMSNNQALRIAAQGIQLELWRWPFDLNEYDKFQKALIDALDAKLK</sequence>
<name>A0A8J3JU79_9ACTN</name>
<proteinExistence type="predicted"/>
<evidence type="ECO:0000313" key="2">
    <source>
        <dbReference type="Proteomes" id="UP000619293"/>
    </source>
</evidence>
<evidence type="ECO:0000313" key="1">
    <source>
        <dbReference type="EMBL" id="GIF91161.1"/>
    </source>
</evidence>
<dbReference type="EMBL" id="BONG01000029">
    <property type="protein sequence ID" value="GIF91161.1"/>
    <property type="molecule type" value="Genomic_DNA"/>
</dbReference>
<organism evidence="1 2">
    <name type="scientific">Catellatospora chokoriensis</name>
    <dbReference type="NCBI Taxonomy" id="310353"/>
    <lineage>
        <taxon>Bacteria</taxon>
        <taxon>Bacillati</taxon>
        <taxon>Actinomycetota</taxon>
        <taxon>Actinomycetes</taxon>
        <taxon>Micromonosporales</taxon>
        <taxon>Micromonosporaceae</taxon>
        <taxon>Catellatospora</taxon>
    </lineage>
</organism>
<keyword evidence="2" id="KW-1185">Reference proteome</keyword>
<gene>
    <name evidence="1" type="ORF">Cch02nite_46050</name>
</gene>
<comment type="caution">
    <text evidence="1">The sequence shown here is derived from an EMBL/GenBank/DDBJ whole genome shotgun (WGS) entry which is preliminary data.</text>
</comment>
<reference evidence="1 2" key="1">
    <citation type="submission" date="2021-01" db="EMBL/GenBank/DDBJ databases">
        <title>Whole genome shotgun sequence of Catellatospora chokoriensis NBRC 107358.</title>
        <authorList>
            <person name="Komaki H."/>
            <person name="Tamura T."/>
        </authorList>
    </citation>
    <scope>NUCLEOTIDE SEQUENCE [LARGE SCALE GENOMIC DNA]</scope>
    <source>
        <strain evidence="1 2">NBRC 107358</strain>
    </source>
</reference>